<name>A0A2S9QH70_9HYPH</name>
<evidence type="ECO:0000256" key="6">
    <source>
        <dbReference type="ARBA" id="ARBA00022723"/>
    </source>
</evidence>
<sequence>MNVSMPTPDPSTITHAPAPVRTTCAYCGVGCGVVATADGKGGATIAGDAAHPANQGRLCVKGAALGETLATGHRLLHPTIHGVRTTWNRALDAVTKGFRDTIERHGPDAVALYLSGQLLTEDYYVANKLMKGFIGSANVDTNSRLCMASTVAGHRRAFGADIVPGCYEDLDEADLVVLTGSNTAWCHPVLWQRIEQARTRRGTRVVVIDPRRTVTADSADLHLAVAPGMDAVLFARLLVEIAEGGAVDTNYVTRHTDGFEAALANAREIAPSRADAAARCALTEQALAAFLDWWIETPRVVTCFSQGINQSAQGTDKVNAILNVHLAAGRIGRPGCGPFSLTGQPNAMGGREVGGLANQLAAHMGFSPDEVDRVGRFWQAPGMAGKEGRKAVSMFEAIERGEIRALWVLCTNPAASLPRADAMRSALRQLDFLAVSEVSAHVDGLAEAATVVLPSAAWGEKNGTVTNSERRISRQRPFLAPPGEAQPDWWQICEVARRLGHGQAFDFASPAAIFREHAALSAFENDGARLFDIGGLADLTDQAYDALEPVQWPLPSGRDAGTQRLFADGGFAHADGCARLVPLAPPALSAPPTAEHPLLLNTGRVRDHWHTMTRTGLSPRLAQHRNAPFVEVHPADAERFGLEDGAFAAVSTRQGQVELRVVVTDSQQPGSIFAPIHWTDANAARARVGSLVHARTDPVSGQPDSKTVPASIRPWAMQAEGFIASRRRLPLPAWLSHARMTVADGEIVHFASPRAPGALHDLLSNWLNLWTSPLHQRNPAADLYRSASIVDHRLEILLSTGPRRDEDAIAWATDLLARERIDAATRRFILAGRAPDPGLRPSRQVCACFGVDEARIEAAARGGADSVEAIGAALKAGTNCGSCRPEIRKILEGCRQPA</sequence>
<evidence type="ECO:0000256" key="4">
    <source>
        <dbReference type="ARBA" id="ARBA00022485"/>
    </source>
</evidence>
<dbReference type="SUPFAM" id="SSF53706">
    <property type="entry name" value="Formate dehydrogenase/DMSO reductase, domains 1-3"/>
    <property type="match status" value="1"/>
</dbReference>
<evidence type="ECO:0000256" key="5">
    <source>
        <dbReference type="ARBA" id="ARBA00022505"/>
    </source>
</evidence>
<organism evidence="12 13">
    <name type="scientific">Labrys okinawensis</name>
    <dbReference type="NCBI Taxonomy" id="346911"/>
    <lineage>
        <taxon>Bacteria</taxon>
        <taxon>Pseudomonadati</taxon>
        <taxon>Pseudomonadota</taxon>
        <taxon>Alphaproteobacteria</taxon>
        <taxon>Hyphomicrobiales</taxon>
        <taxon>Xanthobacteraceae</taxon>
        <taxon>Labrys</taxon>
    </lineage>
</organism>
<dbReference type="CDD" id="cd02754">
    <property type="entry name" value="MopB_Nitrate-R-NapA-like"/>
    <property type="match status" value="1"/>
</dbReference>
<gene>
    <name evidence="12" type="ORF">C5L14_05200</name>
</gene>
<dbReference type="GO" id="GO:0045333">
    <property type="term" value="P:cellular respiration"/>
    <property type="evidence" value="ECO:0007669"/>
    <property type="project" value="UniProtKB-ARBA"/>
</dbReference>
<evidence type="ECO:0000256" key="3">
    <source>
        <dbReference type="ARBA" id="ARBA00008747"/>
    </source>
</evidence>
<dbReference type="Gene3D" id="2.40.40.20">
    <property type="match status" value="1"/>
</dbReference>
<dbReference type="Pfam" id="PF04324">
    <property type="entry name" value="Fer2_BFD"/>
    <property type="match status" value="1"/>
</dbReference>
<dbReference type="Gene3D" id="3.40.50.740">
    <property type="match status" value="1"/>
</dbReference>
<dbReference type="SMART" id="SM00926">
    <property type="entry name" value="Molybdop_Fe4S4"/>
    <property type="match status" value="1"/>
</dbReference>
<dbReference type="Gene3D" id="2.20.25.90">
    <property type="entry name" value="ADC-like domains"/>
    <property type="match status" value="1"/>
</dbReference>
<dbReference type="InterPro" id="IPR009010">
    <property type="entry name" value="Asp_de-COase-like_dom_sf"/>
</dbReference>
<dbReference type="GO" id="GO:0046872">
    <property type="term" value="F:metal ion binding"/>
    <property type="evidence" value="ECO:0007669"/>
    <property type="project" value="UniProtKB-KW"/>
</dbReference>
<proteinExistence type="inferred from homology"/>
<evidence type="ECO:0000259" key="11">
    <source>
        <dbReference type="PROSITE" id="PS51669"/>
    </source>
</evidence>
<dbReference type="Pfam" id="PF00384">
    <property type="entry name" value="Molybdopterin"/>
    <property type="match status" value="1"/>
</dbReference>
<feature type="domain" description="4Fe-4S Mo/W bis-MGD-type" evidence="11">
    <location>
        <begin position="17"/>
        <end position="73"/>
    </location>
</feature>
<dbReference type="OrthoDB" id="9816402at2"/>
<dbReference type="PROSITE" id="PS51669">
    <property type="entry name" value="4FE4S_MOW_BIS_MGD"/>
    <property type="match status" value="1"/>
</dbReference>
<keyword evidence="9" id="KW-0411">Iron-sulfur</keyword>
<dbReference type="InterPro" id="IPR006657">
    <property type="entry name" value="MoPterin_dinucl-bd_dom"/>
</dbReference>
<dbReference type="GO" id="GO:0042128">
    <property type="term" value="P:nitrate assimilation"/>
    <property type="evidence" value="ECO:0007669"/>
    <property type="project" value="UniProtKB-KW"/>
</dbReference>
<evidence type="ECO:0000256" key="2">
    <source>
        <dbReference type="ARBA" id="ARBA00001966"/>
    </source>
</evidence>
<comment type="similarity">
    <text evidence="3">Belongs to the prokaryotic molybdopterin-containing oxidoreductase family. NasA/NapA/NarB subfamily.</text>
</comment>
<keyword evidence="8" id="KW-0408">Iron</keyword>
<dbReference type="GO" id="GO:0043546">
    <property type="term" value="F:molybdopterin cofactor binding"/>
    <property type="evidence" value="ECO:0007669"/>
    <property type="project" value="InterPro"/>
</dbReference>
<reference evidence="12 13" key="1">
    <citation type="submission" date="2018-02" db="EMBL/GenBank/DDBJ databases">
        <title>Whole genome sequencing of endophytic bacterium.</title>
        <authorList>
            <person name="Eedara R."/>
            <person name="Podile A.R."/>
        </authorList>
    </citation>
    <scope>NUCLEOTIDE SEQUENCE [LARGE SCALE GENOMIC DNA]</scope>
    <source>
        <strain evidence="12 13">RP1T</strain>
    </source>
</reference>
<dbReference type="GO" id="GO:0016020">
    <property type="term" value="C:membrane"/>
    <property type="evidence" value="ECO:0007669"/>
    <property type="project" value="TreeGrafter"/>
</dbReference>
<keyword evidence="7" id="KW-0560">Oxidoreductase</keyword>
<dbReference type="InterPro" id="IPR027467">
    <property type="entry name" value="MopterinOxRdtase_cofactor_BS"/>
</dbReference>
<dbReference type="GO" id="GO:1990204">
    <property type="term" value="C:oxidoreductase complex"/>
    <property type="evidence" value="ECO:0007669"/>
    <property type="project" value="UniProtKB-ARBA"/>
</dbReference>
<evidence type="ECO:0000256" key="10">
    <source>
        <dbReference type="ARBA" id="ARBA00023063"/>
    </source>
</evidence>
<dbReference type="GO" id="GO:0051539">
    <property type="term" value="F:4 iron, 4 sulfur cluster binding"/>
    <property type="evidence" value="ECO:0007669"/>
    <property type="project" value="UniProtKB-KW"/>
</dbReference>
<dbReference type="Gene3D" id="3.40.228.10">
    <property type="entry name" value="Dimethylsulfoxide Reductase, domain 2"/>
    <property type="match status" value="1"/>
</dbReference>
<protein>
    <submittedName>
        <fullName evidence="12">Nitrate reductase</fullName>
    </submittedName>
</protein>
<comment type="caution">
    <text evidence="12">The sequence shown here is derived from an EMBL/GenBank/DDBJ whole genome shotgun (WGS) entry which is preliminary data.</text>
</comment>
<dbReference type="Pfam" id="PF01568">
    <property type="entry name" value="Molydop_binding"/>
    <property type="match status" value="1"/>
</dbReference>
<dbReference type="Pfam" id="PF04879">
    <property type="entry name" value="Molybdop_Fe4S4"/>
    <property type="match status" value="1"/>
</dbReference>
<dbReference type="PANTHER" id="PTHR43105:SF9">
    <property type="entry name" value="NADPH-FE(3+) OXIDOREDUCTASE SUBUNIT ALPHA"/>
    <property type="match status" value="1"/>
</dbReference>
<evidence type="ECO:0000256" key="8">
    <source>
        <dbReference type="ARBA" id="ARBA00023004"/>
    </source>
</evidence>
<keyword evidence="5" id="KW-0500">Molybdenum</keyword>
<evidence type="ECO:0000313" key="13">
    <source>
        <dbReference type="Proteomes" id="UP000237682"/>
    </source>
</evidence>
<dbReference type="InterPro" id="IPR006963">
    <property type="entry name" value="Mopterin_OxRdtase_4Fe-4S_dom"/>
</dbReference>
<evidence type="ECO:0000256" key="7">
    <source>
        <dbReference type="ARBA" id="ARBA00023002"/>
    </source>
</evidence>
<dbReference type="InterPro" id="IPR041957">
    <property type="entry name" value="CT_Nitrate-R-NapA-like"/>
</dbReference>
<comment type="cofactor">
    <cofactor evidence="1">
        <name>Mo-bis(molybdopterin guanine dinucleotide)</name>
        <dbReference type="ChEBI" id="CHEBI:60539"/>
    </cofactor>
</comment>
<evidence type="ECO:0000256" key="9">
    <source>
        <dbReference type="ARBA" id="ARBA00023014"/>
    </source>
</evidence>
<dbReference type="PANTHER" id="PTHR43105">
    <property type="entry name" value="RESPIRATORY NITRATE REDUCTASE"/>
    <property type="match status" value="1"/>
</dbReference>
<keyword evidence="6" id="KW-0479">Metal-binding</keyword>
<dbReference type="SUPFAM" id="SSF50692">
    <property type="entry name" value="ADC-like"/>
    <property type="match status" value="1"/>
</dbReference>
<dbReference type="InterPro" id="IPR050123">
    <property type="entry name" value="Prok_molybdopt-oxidoreductase"/>
</dbReference>
<comment type="cofactor">
    <cofactor evidence="2">
        <name>[4Fe-4S] cluster</name>
        <dbReference type="ChEBI" id="CHEBI:49883"/>
    </cofactor>
</comment>
<evidence type="ECO:0000313" key="12">
    <source>
        <dbReference type="EMBL" id="PRH88630.1"/>
    </source>
</evidence>
<keyword evidence="10" id="KW-0534">Nitrate assimilation</keyword>
<keyword evidence="4" id="KW-0004">4Fe-4S</keyword>
<dbReference type="InterPro" id="IPR007419">
    <property type="entry name" value="BFD-like_2Fe2S-bd_dom"/>
</dbReference>
<dbReference type="CDD" id="cd02791">
    <property type="entry name" value="MopB_CT_Nitrate-R-NapA-like"/>
    <property type="match status" value="1"/>
</dbReference>
<dbReference type="Proteomes" id="UP000237682">
    <property type="component" value="Unassembled WGS sequence"/>
</dbReference>
<keyword evidence="13" id="KW-1185">Reference proteome</keyword>
<dbReference type="PROSITE" id="PS00551">
    <property type="entry name" value="MOLYBDOPTERIN_PROK_1"/>
    <property type="match status" value="1"/>
</dbReference>
<dbReference type="InterPro" id="IPR041854">
    <property type="entry name" value="BFD-like_2Fe2S-bd_dom_sf"/>
</dbReference>
<dbReference type="RefSeq" id="WP_105860980.1">
    <property type="nucleotide sequence ID" value="NZ_PUEJ01000002.1"/>
</dbReference>
<dbReference type="EMBL" id="PUEJ01000002">
    <property type="protein sequence ID" value="PRH88630.1"/>
    <property type="molecule type" value="Genomic_DNA"/>
</dbReference>
<dbReference type="InterPro" id="IPR006656">
    <property type="entry name" value="Mopterin_OxRdtase"/>
</dbReference>
<dbReference type="Gene3D" id="1.10.10.1100">
    <property type="entry name" value="BFD-like [2Fe-2S]-binding domain"/>
    <property type="match status" value="1"/>
</dbReference>
<dbReference type="AlphaFoldDB" id="A0A2S9QH70"/>
<evidence type="ECO:0000256" key="1">
    <source>
        <dbReference type="ARBA" id="ARBA00001942"/>
    </source>
</evidence>
<accession>A0A2S9QH70</accession>
<dbReference type="GO" id="GO:0016491">
    <property type="term" value="F:oxidoreductase activity"/>
    <property type="evidence" value="ECO:0007669"/>
    <property type="project" value="UniProtKB-KW"/>
</dbReference>